<evidence type="ECO:0000313" key="2">
    <source>
        <dbReference type="Proteomes" id="UP001148203"/>
    </source>
</evidence>
<proteinExistence type="predicted"/>
<dbReference type="RefSeq" id="WP_273910158.1">
    <property type="nucleotide sequence ID" value="NZ_JAMDGX010000022.1"/>
</dbReference>
<gene>
    <name evidence="1" type="ORF">M5G11_20740</name>
</gene>
<reference evidence="1 2" key="1">
    <citation type="submission" date="2022-05" db="EMBL/GenBank/DDBJ databases">
        <title>Novel Pseudomonas spp. Isolated from a Rainbow Trout Aquaculture Facility.</title>
        <authorList>
            <person name="Testerman T."/>
            <person name="Graf J."/>
        </authorList>
    </citation>
    <scope>NUCLEOTIDE SEQUENCE [LARGE SCALE GENOMIC DNA]</scope>
    <source>
        <strain evidence="1 2">ID681</strain>
    </source>
</reference>
<evidence type="ECO:0000313" key="1">
    <source>
        <dbReference type="EMBL" id="MDD0992963.1"/>
    </source>
</evidence>
<keyword evidence="2" id="KW-1185">Reference proteome</keyword>
<accession>A0ABT5NXR8</accession>
<dbReference type="Proteomes" id="UP001148203">
    <property type="component" value="Unassembled WGS sequence"/>
</dbReference>
<evidence type="ECO:0008006" key="3">
    <source>
        <dbReference type="Google" id="ProtNLM"/>
    </source>
</evidence>
<organism evidence="1 2">
    <name type="scientific">Pseudomonas fontis</name>
    <dbReference type="NCBI Taxonomy" id="2942633"/>
    <lineage>
        <taxon>Bacteria</taxon>
        <taxon>Pseudomonadati</taxon>
        <taxon>Pseudomonadota</taxon>
        <taxon>Gammaproteobacteria</taxon>
        <taxon>Pseudomonadales</taxon>
        <taxon>Pseudomonadaceae</taxon>
        <taxon>Pseudomonas</taxon>
    </lineage>
</organism>
<protein>
    <recommendedName>
        <fullName evidence="3">Phage protein</fullName>
    </recommendedName>
</protein>
<sequence>MNPQTCLQPLLIQHPLTLKCPGQNHHAAGNALNAASQFIKILRGHRYDSGCQFTAKVCTGSNPFAHVQNRNLFGNTSARGLPMSRRRWKGLRPTSLRHALELCKDYARENHSKGVERIADEMGLADHWALYKWLQSGRMPANLIRPYEQACRCDYVTRWIAASAGRLTIDMPTGRHCLAQDMHALQELLNTAAGKLLAFYAKNSEADETLAAIQAAMEGLAWHQGNVNQSQHPQLELEGQP</sequence>
<comment type="caution">
    <text evidence="1">The sequence shown here is derived from an EMBL/GenBank/DDBJ whole genome shotgun (WGS) entry which is preliminary data.</text>
</comment>
<name>A0ABT5NXR8_9PSED</name>
<dbReference type="EMBL" id="JAMDGY010000071">
    <property type="protein sequence ID" value="MDD0992963.1"/>
    <property type="molecule type" value="Genomic_DNA"/>
</dbReference>